<dbReference type="EMBL" id="JAFCJH010000113">
    <property type="protein sequence ID" value="MBR0801826.1"/>
    <property type="molecule type" value="Genomic_DNA"/>
</dbReference>
<dbReference type="Pfam" id="PF04392">
    <property type="entry name" value="ABC_sub_bind"/>
    <property type="match status" value="1"/>
</dbReference>
<accession>A0ABS5G061</accession>
<keyword evidence="2" id="KW-1185">Reference proteome</keyword>
<protein>
    <submittedName>
        <fullName evidence="1">ABC transporter substrate-binding protein</fullName>
    </submittedName>
</protein>
<evidence type="ECO:0000313" key="1">
    <source>
        <dbReference type="EMBL" id="MBR0801826.1"/>
    </source>
</evidence>
<evidence type="ECO:0000313" key="2">
    <source>
        <dbReference type="Proteomes" id="UP001315278"/>
    </source>
</evidence>
<sequence length="325" mass="35422">MNRRAFLASAILFGTVAHHARARAATKTVSIGWLTAQRASSLAPFLDAFRSGLAEFGYRENDNLTIDYRYGDDNLLRVAPLAAELVRKPVDLLVVQGAAVPLVYELKLSVPAVYVFSGDPVTAGFADSLAHPRGNMTGLTFMAAELNAKRLEILRDIIPDLRRVAIVANPEHPGSQIERTYSEETARKLGLNIEFHGTSTADELTGAFAAMDPHPPQAISLFADGFAIQYRQRVIDYATQHGAPVISGWPVFARSGAICSYGPKLSESYRRLAYYVDRVLKGTRPADLPIERPTNFETVVNLKTAKALGLTVPDAIIASADELIE</sequence>
<dbReference type="Gene3D" id="3.40.50.2300">
    <property type="match status" value="2"/>
</dbReference>
<gene>
    <name evidence="1" type="ORF">JQ615_41585</name>
</gene>
<dbReference type="InterPro" id="IPR007487">
    <property type="entry name" value="ABC_transpt-TYRBP-like"/>
</dbReference>
<name>A0ABS5G061_9BRAD</name>
<dbReference type="PANTHER" id="PTHR35271:SF1">
    <property type="entry name" value="ABC TRANSPORTER, SUBSTRATE-BINDING LIPOPROTEIN"/>
    <property type="match status" value="1"/>
</dbReference>
<dbReference type="PANTHER" id="PTHR35271">
    <property type="entry name" value="ABC TRANSPORTER, SUBSTRATE-BINDING LIPOPROTEIN-RELATED"/>
    <property type="match status" value="1"/>
</dbReference>
<dbReference type="RefSeq" id="WP_212495721.1">
    <property type="nucleotide sequence ID" value="NZ_JAFCJH010000113.1"/>
</dbReference>
<dbReference type="CDD" id="cd06325">
    <property type="entry name" value="PBP1_ABC_unchar_transporter"/>
    <property type="match status" value="1"/>
</dbReference>
<reference evidence="2" key="1">
    <citation type="journal article" date="2021" name="ISME J.">
        <title>Evolutionary origin and ecological implication of a unique nif island in free-living Bradyrhizobium lineages.</title>
        <authorList>
            <person name="Tao J."/>
        </authorList>
    </citation>
    <scope>NUCLEOTIDE SEQUENCE [LARGE SCALE GENOMIC DNA]</scope>
    <source>
        <strain evidence="2">SZCCT0434</strain>
    </source>
</reference>
<proteinExistence type="predicted"/>
<dbReference type="Proteomes" id="UP001315278">
    <property type="component" value="Unassembled WGS sequence"/>
</dbReference>
<organism evidence="1 2">
    <name type="scientific">Bradyrhizobium jicamae</name>
    <dbReference type="NCBI Taxonomy" id="280332"/>
    <lineage>
        <taxon>Bacteria</taxon>
        <taxon>Pseudomonadati</taxon>
        <taxon>Pseudomonadota</taxon>
        <taxon>Alphaproteobacteria</taxon>
        <taxon>Hyphomicrobiales</taxon>
        <taxon>Nitrobacteraceae</taxon>
        <taxon>Bradyrhizobium</taxon>
    </lineage>
</organism>
<comment type="caution">
    <text evidence="1">The sequence shown here is derived from an EMBL/GenBank/DDBJ whole genome shotgun (WGS) entry which is preliminary data.</text>
</comment>